<feature type="signal peptide" evidence="2">
    <location>
        <begin position="1"/>
        <end position="24"/>
    </location>
</feature>
<dbReference type="EMBL" id="CM009290">
    <property type="protein sequence ID" value="PNT52619.1"/>
    <property type="molecule type" value="Genomic_DNA"/>
</dbReference>
<evidence type="ECO:0000313" key="4">
    <source>
        <dbReference type="Proteomes" id="UP000006729"/>
    </source>
</evidence>
<feature type="transmembrane region" description="Helical" evidence="1">
    <location>
        <begin position="105"/>
        <end position="125"/>
    </location>
</feature>
<organism evidence="3 4">
    <name type="scientific">Populus trichocarpa</name>
    <name type="common">Western balsam poplar</name>
    <name type="synonym">Populus balsamifera subsp. trichocarpa</name>
    <dbReference type="NCBI Taxonomy" id="3694"/>
    <lineage>
        <taxon>Eukaryota</taxon>
        <taxon>Viridiplantae</taxon>
        <taxon>Streptophyta</taxon>
        <taxon>Embryophyta</taxon>
        <taxon>Tracheophyta</taxon>
        <taxon>Spermatophyta</taxon>
        <taxon>Magnoliopsida</taxon>
        <taxon>eudicotyledons</taxon>
        <taxon>Gunneridae</taxon>
        <taxon>Pentapetalae</taxon>
        <taxon>rosids</taxon>
        <taxon>fabids</taxon>
        <taxon>Malpighiales</taxon>
        <taxon>Salicaceae</taxon>
        <taxon>Saliceae</taxon>
        <taxon>Populus</taxon>
    </lineage>
</organism>
<dbReference type="Proteomes" id="UP000006729">
    <property type="component" value="Chromosome 1"/>
</dbReference>
<keyword evidence="1" id="KW-0472">Membrane</keyword>
<reference evidence="3 4" key="1">
    <citation type="journal article" date="2006" name="Science">
        <title>The genome of black cottonwood, Populus trichocarpa (Torr. &amp; Gray).</title>
        <authorList>
            <person name="Tuskan G.A."/>
            <person name="Difazio S."/>
            <person name="Jansson S."/>
            <person name="Bohlmann J."/>
            <person name="Grigoriev I."/>
            <person name="Hellsten U."/>
            <person name="Putnam N."/>
            <person name="Ralph S."/>
            <person name="Rombauts S."/>
            <person name="Salamov A."/>
            <person name="Schein J."/>
            <person name="Sterck L."/>
            <person name="Aerts A."/>
            <person name="Bhalerao R.R."/>
            <person name="Bhalerao R.P."/>
            <person name="Blaudez D."/>
            <person name="Boerjan W."/>
            <person name="Brun A."/>
            <person name="Brunner A."/>
            <person name="Busov V."/>
            <person name="Campbell M."/>
            <person name="Carlson J."/>
            <person name="Chalot M."/>
            <person name="Chapman J."/>
            <person name="Chen G.L."/>
            <person name="Cooper D."/>
            <person name="Coutinho P.M."/>
            <person name="Couturier J."/>
            <person name="Covert S."/>
            <person name="Cronk Q."/>
            <person name="Cunningham R."/>
            <person name="Davis J."/>
            <person name="Degroeve S."/>
            <person name="Dejardin A."/>
            <person name="Depamphilis C."/>
            <person name="Detter J."/>
            <person name="Dirks B."/>
            <person name="Dubchak I."/>
            <person name="Duplessis S."/>
            <person name="Ehlting J."/>
            <person name="Ellis B."/>
            <person name="Gendler K."/>
            <person name="Goodstein D."/>
            <person name="Gribskov M."/>
            <person name="Grimwood J."/>
            <person name="Groover A."/>
            <person name="Gunter L."/>
            <person name="Hamberger B."/>
            <person name="Heinze B."/>
            <person name="Helariutta Y."/>
            <person name="Henrissat B."/>
            <person name="Holligan D."/>
            <person name="Holt R."/>
            <person name="Huang W."/>
            <person name="Islam-Faridi N."/>
            <person name="Jones S."/>
            <person name="Jones-Rhoades M."/>
            <person name="Jorgensen R."/>
            <person name="Joshi C."/>
            <person name="Kangasjarvi J."/>
            <person name="Karlsson J."/>
            <person name="Kelleher C."/>
            <person name="Kirkpatrick R."/>
            <person name="Kirst M."/>
            <person name="Kohler A."/>
            <person name="Kalluri U."/>
            <person name="Larimer F."/>
            <person name="Leebens-Mack J."/>
            <person name="Leple J.C."/>
            <person name="Locascio P."/>
            <person name="Lou Y."/>
            <person name="Lucas S."/>
            <person name="Martin F."/>
            <person name="Montanini B."/>
            <person name="Napoli C."/>
            <person name="Nelson D.R."/>
            <person name="Nelson C."/>
            <person name="Nieminen K."/>
            <person name="Nilsson O."/>
            <person name="Pereda V."/>
            <person name="Peter G."/>
            <person name="Philippe R."/>
            <person name="Pilate G."/>
            <person name="Poliakov A."/>
            <person name="Razumovskaya J."/>
            <person name="Richardson P."/>
            <person name="Rinaldi C."/>
            <person name="Ritland K."/>
            <person name="Rouze P."/>
            <person name="Ryaboy D."/>
            <person name="Schmutz J."/>
            <person name="Schrader J."/>
            <person name="Segerman B."/>
            <person name="Shin H."/>
            <person name="Siddiqui A."/>
            <person name="Sterky F."/>
            <person name="Terry A."/>
            <person name="Tsai C.J."/>
            <person name="Uberbacher E."/>
            <person name="Unneberg P."/>
            <person name="Vahala J."/>
            <person name="Wall K."/>
            <person name="Wessler S."/>
            <person name="Yang G."/>
            <person name="Yin T."/>
            <person name="Douglas C."/>
            <person name="Marra M."/>
            <person name="Sandberg G."/>
            <person name="Van de Peer Y."/>
            <person name="Rokhsar D."/>
        </authorList>
    </citation>
    <scope>NUCLEOTIDE SEQUENCE [LARGE SCALE GENOMIC DNA]</scope>
    <source>
        <strain evidence="4">cv. Nisqually</strain>
    </source>
</reference>
<evidence type="ECO:0000256" key="2">
    <source>
        <dbReference type="SAM" id="SignalP"/>
    </source>
</evidence>
<protein>
    <submittedName>
        <fullName evidence="3">Uncharacterized protein</fullName>
    </submittedName>
</protein>
<accession>A0A2K2BS64</accession>
<name>A0A2K2BS64_POPTR</name>
<keyword evidence="2" id="KW-0732">Signal</keyword>
<dbReference type="AlphaFoldDB" id="A0A2K2BS64"/>
<evidence type="ECO:0000256" key="1">
    <source>
        <dbReference type="SAM" id="Phobius"/>
    </source>
</evidence>
<keyword evidence="1" id="KW-1133">Transmembrane helix</keyword>
<keyword evidence="4" id="KW-1185">Reference proteome</keyword>
<feature type="chain" id="PRO_5014373216" evidence="2">
    <location>
        <begin position="25"/>
        <end position="135"/>
    </location>
</feature>
<gene>
    <name evidence="3" type="ORF">POPTR_001G042800</name>
</gene>
<keyword evidence="1" id="KW-0812">Transmembrane</keyword>
<sequence>MKVKFLAWTFSIFLCSMALHRVTSTPQHEDFDKPEPLMQGQVHDLEGKIGLSREGERREYKGKHEIFHSIKGQKGKGAYGGANIVHRPKHGGRSDALLSAKASSFVTATMLCVSLAFILIFPFVMPYCQQRLAAL</sequence>
<proteinExistence type="predicted"/>
<evidence type="ECO:0000313" key="3">
    <source>
        <dbReference type="EMBL" id="PNT52619.1"/>
    </source>
</evidence>
<dbReference type="InParanoid" id="A0A2K2BS64"/>